<evidence type="ECO:0000259" key="2">
    <source>
        <dbReference type="PROSITE" id="PS01186"/>
    </source>
</evidence>
<sequence length="437" mass="50330">MHRYYNSKVKLLNSYGGETCDDYLCENNGTKVTNGCKCPEGFSGSHCQNVICDNSAKLKNIDSDHNNLVFIVRAQKQLATIVNNIATFIPDNKECLPEYIQQYALIAFSEGQILRKEVYPTANAFQQAVHEVMTTNVSLSTCEDFVLITLHEVLNDQKIVNNRSTIYIITDATPQRYHDTAAKLKVMVSNKYNIPIYVVLFYKNSCSTGLGPRRWFDLSQTELNYIVAASSGQIFDYWIDSNEYINVLRDHIQFTYFRSNLAYGIYGCRTRFDDFPEATVENQLIRDEPNNIHQNTTHSQIKILKSLPIGQHWNDFGETFNGSRTAYRLYEGSEVCASRRTHNIFWGFSTDRIIDKSLVQPLEDLPLALVIRMNGLKVNDPKLLRADLFIYYQHISNMIYMSSGIWREDCTFQLYFQPTKYPPKKALSFTVTLLIQL</sequence>
<dbReference type="PROSITE" id="PS01186">
    <property type="entry name" value="EGF_2"/>
    <property type="match status" value="1"/>
</dbReference>
<accession>A0A915Q214</accession>
<dbReference type="InterPro" id="IPR053295">
    <property type="entry name" value="Innate_immunity_reg"/>
</dbReference>
<reference evidence="4" key="1">
    <citation type="submission" date="2022-11" db="UniProtKB">
        <authorList>
            <consortium name="WormBaseParasite"/>
        </authorList>
    </citation>
    <scope>IDENTIFICATION</scope>
</reference>
<dbReference type="InterPro" id="IPR000742">
    <property type="entry name" value="EGF"/>
</dbReference>
<name>A0A915Q214_9BILA</name>
<protein>
    <submittedName>
        <fullName evidence="4">EGF-like domain-containing protein</fullName>
    </submittedName>
</protein>
<evidence type="ECO:0000259" key="1">
    <source>
        <dbReference type="PROSITE" id="PS00022"/>
    </source>
</evidence>
<feature type="domain" description="EGF-like" evidence="1 2">
    <location>
        <begin position="36"/>
        <end position="47"/>
    </location>
</feature>
<dbReference type="PROSITE" id="PS00022">
    <property type="entry name" value="EGF_1"/>
    <property type="match status" value="1"/>
</dbReference>
<dbReference type="PANTHER" id="PTHR47324">
    <property type="entry name" value="PROTEIN IRG-7-RELATED"/>
    <property type="match status" value="1"/>
</dbReference>
<dbReference type="PANTHER" id="PTHR47324:SF3">
    <property type="entry name" value="EGF-LIKE DOMAIN-CONTAINING PROTEIN"/>
    <property type="match status" value="1"/>
</dbReference>
<dbReference type="AlphaFoldDB" id="A0A915Q214"/>
<evidence type="ECO:0000313" key="4">
    <source>
        <dbReference type="WBParaSite" id="sdigi.contig779.g9741.t1"/>
    </source>
</evidence>
<dbReference type="WBParaSite" id="sdigi.contig779.g9741.t1">
    <property type="protein sequence ID" value="sdigi.contig779.g9741.t1"/>
    <property type="gene ID" value="sdigi.contig779.g9741"/>
</dbReference>
<keyword evidence="3" id="KW-1185">Reference proteome</keyword>
<organism evidence="3 4">
    <name type="scientific">Setaria digitata</name>
    <dbReference type="NCBI Taxonomy" id="48799"/>
    <lineage>
        <taxon>Eukaryota</taxon>
        <taxon>Metazoa</taxon>
        <taxon>Ecdysozoa</taxon>
        <taxon>Nematoda</taxon>
        <taxon>Chromadorea</taxon>
        <taxon>Rhabditida</taxon>
        <taxon>Spirurina</taxon>
        <taxon>Spiruromorpha</taxon>
        <taxon>Filarioidea</taxon>
        <taxon>Setariidae</taxon>
        <taxon>Setaria</taxon>
    </lineage>
</organism>
<proteinExistence type="predicted"/>
<evidence type="ECO:0000313" key="3">
    <source>
        <dbReference type="Proteomes" id="UP000887581"/>
    </source>
</evidence>
<dbReference type="Proteomes" id="UP000887581">
    <property type="component" value="Unplaced"/>
</dbReference>